<dbReference type="SUPFAM" id="SSF46785">
    <property type="entry name" value="Winged helix' DNA-binding domain"/>
    <property type="match status" value="1"/>
</dbReference>
<feature type="domain" description="HTH marR-type" evidence="1">
    <location>
        <begin position="25"/>
        <end position="83"/>
    </location>
</feature>
<accession>Q2FL87</accession>
<dbReference type="InParanoid" id="Q2FL87"/>
<organism evidence="2 3">
    <name type="scientific">Methanospirillum hungatei JF-1 (strain ATCC 27890 / DSM 864 / NBRC 100397 / JF-1)</name>
    <dbReference type="NCBI Taxonomy" id="323259"/>
    <lineage>
        <taxon>Archaea</taxon>
        <taxon>Methanobacteriati</taxon>
        <taxon>Methanobacteriota</taxon>
        <taxon>Stenosarchaea group</taxon>
        <taxon>Methanomicrobia</taxon>
        <taxon>Methanomicrobiales</taxon>
        <taxon>Methanospirillaceae</taxon>
        <taxon>Methanospirillum</taxon>
    </lineage>
</organism>
<name>Q2FL87_METHJ</name>
<dbReference type="Pfam" id="PF12802">
    <property type="entry name" value="MarR_2"/>
    <property type="match status" value="1"/>
</dbReference>
<dbReference type="EnsemblBacteria" id="ABD40347">
    <property type="protein sequence ID" value="ABD40347"/>
    <property type="gene ID" value="Mhun_0588"/>
</dbReference>
<evidence type="ECO:0000313" key="2">
    <source>
        <dbReference type="EMBL" id="ABD40347.1"/>
    </source>
</evidence>
<dbReference type="OrthoDB" id="55633at2157"/>
<dbReference type="EMBL" id="CP000254">
    <property type="protein sequence ID" value="ABD40347.1"/>
    <property type="molecule type" value="Genomic_DNA"/>
</dbReference>
<dbReference type="InterPro" id="IPR000835">
    <property type="entry name" value="HTH_MarR-typ"/>
</dbReference>
<dbReference type="GeneID" id="3924046"/>
<gene>
    <name evidence="2" type="ordered locus">Mhun_0588</name>
</gene>
<proteinExistence type="predicted"/>
<dbReference type="RefSeq" id="WP_011447633.1">
    <property type="nucleotide sequence ID" value="NC_007796.1"/>
</dbReference>
<dbReference type="Proteomes" id="UP000001941">
    <property type="component" value="Chromosome"/>
</dbReference>
<dbReference type="GO" id="GO:0003700">
    <property type="term" value="F:DNA-binding transcription factor activity"/>
    <property type="evidence" value="ECO:0007669"/>
    <property type="project" value="InterPro"/>
</dbReference>
<dbReference type="STRING" id="323259.Mhun_0588"/>
<dbReference type="eggNOG" id="arCOG04377">
    <property type="taxonomic scope" value="Archaea"/>
</dbReference>
<keyword evidence="3" id="KW-1185">Reference proteome</keyword>
<dbReference type="Gene3D" id="1.10.10.10">
    <property type="entry name" value="Winged helix-like DNA-binding domain superfamily/Winged helix DNA-binding domain"/>
    <property type="match status" value="1"/>
</dbReference>
<dbReference type="HOGENOM" id="CLU_163103_0_0_2"/>
<evidence type="ECO:0000259" key="1">
    <source>
        <dbReference type="Pfam" id="PF12802"/>
    </source>
</evidence>
<protein>
    <recommendedName>
        <fullName evidence="1">HTH marR-type domain-containing protein</fullName>
    </recommendedName>
</protein>
<dbReference type="AlphaFoldDB" id="Q2FL87"/>
<evidence type="ECO:0000313" key="3">
    <source>
        <dbReference type="Proteomes" id="UP000001941"/>
    </source>
</evidence>
<sequence>MVGGNTSQQLSLVEEEIAEIFNDIGVKRNASRVLVLMIRGFDLTSREIERVCDIRQPEVSIALNDLEKRKWVRKVGQKSENKGRPVLIYHLVKSVDDILDELKEVIVGDYDKKLHEIEKVKELLKERVVERN</sequence>
<dbReference type="InterPro" id="IPR036388">
    <property type="entry name" value="WH-like_DNA-bd_sf"/>
</dbReference>
<reference evidence="3" key="1">
    <citation type="journal article" date="2016" name="Stand. Genomic Sci.">
        <title>Complete genome sequence of Methanospirillum hungatei type strain JF1.</title>
        <authorList>
            <person name="Gunsalus R.P."/>
            <person name="Cook L.E."/>
            <person name="Crable B."/>
            <person name="Rohlin L."/>
            <person name="McDonald E."/>
            <person name="Mouttaki H."/>
            <person name="Sieber J.R."/>
            <person name="Poweleit N."/>
            <person name="Zhou H."/>
            <person name="Lapidus A.L."/>
            <person name="Daligault H.E."/>
            <person name="Land M."/>
            <person name="Gilna P."/>
            <person name="Ivanova N."/>
            <person name="Kyrpides N."/>
            <person name="Culley D.E."/>
            <person name="McInerney M.J."/>
        </authorList>
    </citation>
    <scope>NUCLEOTIDE SEQUENCE [LARGE SCALE GENOMIC DNA]</scope>
    <source>
        <strain evidence="3">ATCC 27890 / DSM 864 / NBRC 100397 / JF-1</strain>
    </source>
</reference>
<dbReference type="InterPro" id="IPR036390">
    <property type="entry name" value="WH_DNA-bd_sf"/>
</dbReference>
<dbReference type="KEGG" id="mhu:Mhun_0588"/>